<proteinExistence type="predicted"/>
<protein>
    <submittedName>
        <fullName evidence="2">Uncharacterized protein</fullName>
    </submittedName>
</protein>
<keyword evidence="1" id="KW-1133">Transmembrane helix</keyword>
<evidence type="ECO:0000256" key="1">
    <source>
        <dbReference type="SAM" id="Phobius"/>
    </source>
</evidence>
<dbReference type="AlphaFoldDB" id="A0A081S6Z3"/>
<comment type="caution">
    <text evidence="2">The sequence shown here is derived from an EMBL/GenBank/DDBJ whole genome shotgun (WGS) entry which is preliminary data.</text>
</comment>
<gene>
    <name evidence="2" type="ORF">AAA799E16_00618</name>
</gene>
<evidence type="ECO:0000313" key="2">
    <source>
        <dbReference type="EMBL" id="KER06696.1"/>
    </source>
</evidence>
<evidence type="ECO:0000313" key="3">
    <source>
        <dbReference type="Proteomes" id="UP000028027"/>
    </source>
</evidence>
<reference evidence="2 3" key="1">
    <citation type="submission" date="2014-06" db="EMBL/GenBank/DDBJ databases">
        <authorList>
            <person name="Ngugi D.K."/>
            <person name="Blom J."/>
            <person name="Alam I."/>
            <person name="Rashid M."/>
            <person name="Ba Alawi W."/>
            <person name="Zhang G."/>
            <person name="Hikmawan T."/>
            <person name="Guan Y."/>
            <person name="Antunes A."/>
            <person name="Siam R."/>
            <person name="Eldorry H."/>
            <person name="Bajic V."/>
            <person name="Stingl U."/>
        </authorList>
    </citation>
    <scope>NUCLEOTIDE SEQUENCE [LARGE SCALE GENOMIC DNA]</scope>
    <source>
        <strain evidence="2">SCGC AAA799-E16</strain>
    </source>
</reference>
<keyword evidence="1" id="KW-0812">Transmembrane</keyword>
<feature type="transmembrane region" description="Helical" evidence="1">
    <location>
        <begin position="197"/>
        <end position="218"/>
    </location>
</feature>
<keyword evidence="3" id="KW-1185">Reference proteome</keyword>
<dbReference type="EMBL" id="JNVL01000006">
    <property type="protein sequence ID" value="KER06696.1"/>
    <property type="molecule type" value="Genomic_DNA"/>
</dbReference>
<dbReference type="Proteomes" id="UP000028027">
    <property type="component" value="Unassembled WGS sequence"/>
</dbReference>
<sequence>MIKIILVLILFSGVLTTPAFAQDVKNPSLIINTIEIPATGFHTTQRDAPIVKFDKIHAVSWQVTIDNNLIYSIPDGNAVLRLYDAESQDRFVEVGMGSIPDNKFWVAVQTLKEGYVVVHSDLERGWYPEAKSIISFTDRAGLTVNNGARIVVTNLDIGEFAIGSYAVHGMEGSIEPPAANSGIMSVEFLSGDPAKNVFAFFPFYMAAGIGTITGIMYLTKKRS</sequence>
<organism evidence="2 3">
    <name type="scientific">Marine Group I thaumarchaeote SCGC AAA799-E16</name>
    <dbReference type="NCBI Taxonomy" id="1502292"/>
    <lineage>
        <taxon>Archaea</taxon>
        <taxon>Nitrososphaerota</taxon>
        <taxon>Marine Group I</taxon>
    </lineage>
</organism>
<dbReference type="PATRIC" id="fig|1502292.3.peg.540"/>
<keyword evidence="1" id="KW-0472">Membrane</keyword>
<name>A0A081S6Z3_9ARCH</name>
<accession>A0A081S6Z3</accession>